<evidence type="ECO:0000313" key="3">
    <source>
        <dbReference type="Proteomes" id="UP000807115"/>
    </source>
</evidence>
<evidence type="ECO:0000313" key="2">
    <source>
        <dbReference type="EMBL" id="KAG0542204.1"/>
    </source>
</evidence>
<name>A0A921RKP0_SORBI</name>
<organism evidence="2 3">
    <name type="scientific">Sorghum bicolor</name>
    <name type="common">Sorghum</name>
    <name type="synonym">Sorghum vulgare</name>
    <dbReference type="NCBI Taxonomy" id="4558"/>
    <lineage>
        <taxon>Eukaryota</taxon>
        <taxon>Viridiplantae</taxon>
        <taxon>Streptophyta</taxon>
        <taxon>Embryophyta</taxon>
        <taxon>Tracheophyta</taxon>
        <taxon>Spermatophyta</taxon>
        <taxon>Magnoliopsida</taxon>
        <taxon>Liliopsida</taxon>
        <taxon>Poales</taxon>
        <taxon>Poaceae</taxon>
        <taxon>PACMAD clade</taxon>
        <taxon>Panicoideae</taxon>
        <taxon>Andropogonodae</taxon>
        <taxon>Andropogoneae</taxon>
        <taxon>Sorghinae</taxon>
        <taxon>Sorghum</taxon>
    </lineage>
</organism>
<protein>
    <submittedName>
        <fullName evidence="2">Uncharacterized protein</fullName>
    </submittedName>
</protein>
<evidence type="ECO:0000256" key="1">
    <source>
        <dbReference type="SAM" id="MobiDB-lite"/>
    </source>
</evidence>
<feature type="region of interest" description="Disordered" evidence="1">
    <location>
        <begin position="1"/>
        <end position="29"/>
    </location>
</feature>
<accession>A0A921RKP0</accession>
<gene>
    <name evidence="2" type="ORF">BDA96_02G083200</name>
</gene>
<dbReference type="EMBL" id="CM027681">
    <property type="protein sequence ID" value="KAG0542204.1"/>
    <property type="molecule type" value="Genomic_DNA"/>
</dbReference>
<comment type="caution">
    <text evidence="2">The sequence shown here is derived from an EMBL/GenBank/DDBJ whole genome shotgun (WGS) entry which is preliminary data.</text>
</comment>
<feature type="region of interest" description="Disordered" evidence="1">
    <location>
        <begin position="51"/>
        <end position="76"/>
    </location>
</feature>
<reference evidence="2" key="1">
    <citation type="journal article" date="2019" name="BMC Genomics">
        <title>A new reference genome for Sorghum bicolor reveals high levels of sequence similarity between sweet and grain genotypes: implications for the genetics of sugar metabolism.</title>
        <authorList>
            <person name="Cooper E.A."/>
            <person name="Brenton Z.W."/>
            <person name="Flinn B.S."/>
            <person name="Jenkins J."/>
            <person name="Shu S."/>
            <person name="Flowers D."/>
            <person name="Luo F."/>
            <person name="Wang Y."/>
            <person name="Xia P."/>
            <person name="Barry K."/>
            <person name="Daum C."/>
            <person name="Lipzen A."/>
            <person name="Yoshinaga Y."/>
            <person name="Schmutz J."/>
            <person name="Saski C."/>
            <person name="Vermerris W."/>
            <person name="Kresovich S."/>
        </authorList>
    </citation>
    <scope>NUCLEOTIDE SEQUENCE</scope>
</reference>
<reference evidence="2" key="2">
    <citation type="submission" date="2020-10" db="EMBL/GenBank/DDBJ databases">
        <authorList>
            <person name="Cooper E.A."/>
            <person name="Brenton Z.W."/>
            <person name="Flinn B.S."/>
            <person name="Jenkins J."/>
            <person name="Shu S."/>
            <person name="Flowers D."/>
            <person name="Luo F."/>
            <person name="Wang Y."/>
            <person name="Xia P."/>
            <person name="Barry K."/>
            <person name="Daum C."/>
            <person name="Lipzen A."/>
            <person name="Yoshinaga Y."/>
            <person name="Schmutz J."/>
            <person name="Saski C."/>
            <person name="Vermerris W."/>
            <person name="Kresovich S."/>
        </authorList>
    </citation>
    <scope>NUCLEOTIDE SEQUENCE</scope>
</reference>
<sequence length="96" mass="9999">MERSGHCGWLPRPPLPPRRVGQASGADSPCHALPEYGGALACGAVRHVASGGGCPQPRRTMTSPRQRGVAAPALLPPSGSCVLDETLAELPHQHLH</sequence>
<dbReference type="AlphaFoldDB" id="A0A921RKP0"/>
<proteinExistence type="predicted"/>
<dbReference type="Proteomes" id="UP000807115">
    <property type="component" value="Chromosome 2"/>
</dbReference>